<sequence length="196" mass="22860">MHVTIVLCLDWTFEEEKLYVFTSVLYNVDSYMNVVMYIIFYSATRLRIYMKLSILLFLFVLRGSMPEQLEKELVIRMIFPTSRNEDSIIIEGASPDSVARAAERIRPIIDEVGYRKKIPVFVYAVKSSTLDNTRFISLHPQLVDKLVNFQNTISRLLLYPVTLLCLTLPTKSCTWRAAKKMSRFLGFDYITFLSTR</sequence>
<organism evidence="2 3">
    <name type="scientific">Artemisia annua</name>
    <name type="common">Sweet wormwood</name>
    <dbReference type="NCBI Taxonomy" id="35608"/>
    <lineage>
        <taxon>Eukaryota</taxon>
        <taxon>Viridiplantae</taxon>
        <taxon>Streptophyta</taxon>
        <taxon>Embryophyta</taxon>
        <taxon>Tracheophyta</taxon>
        <taxon>Spermatophyta</taxon>
        <taxon>Magnoliopsida</taxon>
        <taxon>eudicotyledons</taxon>
        <taxon>Gunneridae</taxon>
        <taxon>Pentapetalae</taxon>
        <taxon>asterids</taxon>
        <taxon>campanulids</taxon>
        <taxon>Asterales</taxon>
        <taxon>Asteraceae</taxon>
        <taxon>Asteroideae</taxon>
        <taxon>Anthemideae</taxon>
        <taxon>Artemisiinae</taxon>
        <taxon>Artemisia</taxon>
    </lineage>
</organism>
<evidence type="ECO:0000313" key="3">
    <source>
        <dbReference type="Proteomes" id="UP000245207"/>
    </source>
</evidence>
<dbReference type="InterPro" id="IPR009210">
    <property type="entry name" value="ASCC1"/>
</dbReference>
<dbReference type="AlphaFoldDB" id="A0A2U1PRC2"/>
<comment type="caution">
    <text evidence="2">The sequence shown here is derived from an EMBL/GenBank/DDBJ whole genome shotgun (WGS) entry which is preliminary data.</text>
</comment>
<gene>
    <name evidence="2" type="ORF">CTI12_AA121420</name>
</gene>
<reference evidence="2 3" key="1">
    <citation type="journal article" date="2018" name="Mol. Plant">
        <title>The genome of Artemisia annua provides insight into the evolution of Asteraceae family and artemisinin biosynthesis.</title>
        <authorList>
            <person name="Shen Q."/>
            <person name="Zhang L."/>
            <person name="Liao Z."/>
            <person name="Wang S."/>
            <person name="Yan T."/>
            <person name="Shi P."/>
            <person name="Liu M."/>
            <person name="Fu X."/>
            <person name="Pan Q."/>
            <person name="Wang Y."/>
            <person name="Lv Z."/>
            <person name="Lu X."/>
            <person name="Zhang F."/>
            <person name="Jiang W."/>
            <person name="Ma Y."/>
            <person name="Chen M."/>
            <person name="Hao X."/>
            <person name="Li L."/>
            <person name="Tang Y."/>
            <person name="Lv G."/>
            <person name="Zhou Y."/>
            <person name="Sun X."/>
            <person name="Brodelius P.E."/>
            <person name="Rose J.K.C."/>
            <person name="Tang K."/>
        </authorList>
    </citation>
    <scope>NUCLEOTIDE SEQUENCE [LARGE SCALE GENOMIC DNA]</scope>
    <source>
        <strain evidence="3">cv. Huhao1</strain>
        <tissue evidence="2">Leaf</tissue>
    </source>
</reference>
<dbReference type="GO" id="GO:0006355">
    <property type="term" value="P:regulation of DNA-templated transcription"/>
    <property type="evidence" value="ECO:0007669"/>
    <property type="project" value="TreeGrafter"/>
</dbReference>
<dbReference type="STRING" id="35608.A0A2U1PRC2"/>
<feature type="transmembrane region" description="Helical" evidence="1">
    <location>
        <begin position="19"/>
        <end position="41"/>
    </location>
</feature>
<protein>
    <submittedName>
        <fullName evidence="2">Uncharacterized protein</fullName>
    </submittedName>
</protein>
<dbReference type="PANTHER" id="PTHR13360:SF1">
    <property type="entry name" value="ACTIVATING SIGNAL COINTEGRATOR 1 COMPLEX SUBUNIT 1"/>
    <property type="match status" value="1"/>
</dbReference>
<proteinExistence type="predicted"/>
<evidence type="ECO:0000256" key="1">
    <source>
        <dbReference type="SAM" id="Phobius"/>
    </source>
</evidence>
<accession>A0A2U1PRC2</accession>
<dbReference type="EMBL" id="PKPP01000826">
    <property type="protein sequence ID" value="PWA88310.1"/>
    <property type="molecule type" value="Genomic_DNA"/>
</dbReference>
<dbReference type="GO" id="GO:0006307">
    <property type="term" value="P:DNA alkylation repair"/>
    <property type="evidence" value="ECO:0007669"/>
    <property type="project" value="InterPro"/>
</dbReference>
<keyword evidence="1" id="KW-0812">Transmembrane</keyword>
<dbReference type="Proteomes" id="UP000245207">
    <property type="component" value="Unassembled WGS sequence"/>
</dbReference>
<name>A0A2U1PRC2_ARTAN</name>
<keyword evidence="3" id="KW-1185">Reference proteome</keyword>
<dbReference type="GO" id="GO:0005634">
    <property type="term" value="C:nucleus"/>
    <property type="evidence" value="ECO:0007669"/>
    <property type="project" value="TreeGrafter"/>
</dbReference>
<evidence type="ECO:0000313" key="2">
    <source>
        <dbReference type="EMBL" id="PWA88310.1"/>
    </source>
</evidence>
<keyword evidence="1" id="KW-1133">Transmembrane helix</keyword>
<keyword evidence="1" id="KW-0472">Membrane</keyword>
<dbReference type="PANTHER" id="PTHR13360">
    <property type="entry name" value="ACTIVATING SIGNAL COINTEGRATOR 1 COMPLEX SUBUNIT 1"/>
    <property type="match status" value="1"/>
</dbReference>